<dbReference type="OrthoDB" id="306663at2157"/>
<organism evidence="1 2">
    <name type="scientific">Haloarcula limicola</name>
    <dbReference type="NCBI Taxonomy" id="1429915"/>
    <lineage>
        <taxon>Archaea</taxon>
        <taxon>Methanobacteriati</taxon>
        <taxon>Methanobacteriota</taxon>
        <taxon>Stenosarchaea group</taxon>
        <taxon>Halobacteria</taxon>
        <taxon>Halobacteriales</taxon>
        <taxon>Haloarculaceae</taxon>
        <taxon>Haloarcula</taxon>
    </lineage>
</organism>
<accession>A0A8J7Y8A4</accession>
<sequence length="148" mass="15327">MDNRGLSTVVEKLLTLGIVSLYITLLTTTLYGGAVPAYQEAVGAELAERTLAEATARVEQAVPPAGRDATATVRVDLPATIDGSGYEIRVDGDALVLAHPDPGVSARSRPVLPSRVATLSGEWQSGGGTVVTVTGDGENVTVRLEDGR</sequence>
<reference evidence="1 2" key="1">
    <citation type="submission" date="2021-06" db="EMBL/GenBank/DDBJ databases">
        <title>New haloarchaea isolates fom saline soil.</title>
        <authorList>
            <person name="Duran-Viseras A."/>
            <person name="Sanchez-Porro C.S."/>
            <person name="Ventosa A."/>
        </authorList>
    </citation>
    <scope>NUCLEOTIDE SEQUENCE [LARGE SCALE GENOMIC DNA]</scope>
    <source>
        <strain evidence="1 2">JCM 183640</strain>
    </source>
</reference>
<protein>
    <submittedName>
        <fullName evidence="1">Uncharacterized protein</fullName>
    </submittedName>
</protein>
<dbReference type="EMBL" id="JAHQXF010000001">
    <property type="protein sequence ID" value="MBV0923881.1"/>
    <property type="molecule type" value="Genomic_DNA"/>
</dbReference>
<gene>
    <name evidence="1" type="ORF">KTS45_06660</name>
</gene>
<comment type="caution">
    <text evidence="1">The sequence shown here is derived from an EMBL/GenBank/DDBJ whole genome shotgun (WGS) entry which is preliminary data.</text>
</comment>
<keyword evidence="2" id="KW-1185">Reference proteome</keyword>
<dbReference type="RefSeq" id="WP_162316980.1">
    <property type="nucleotide sequence ID" value="NZ_JAHQXF010000001.1"/>
</dbReference>
<proteinExistence type="predicted"/>
<evidence type="ECO:0000313" key="1">
    <source>
        <dbReference type="EMBL" id="MBV0923881.1"/>
    </source>
</evidence>
<name>A0A8J7Y8A4_9EURY</name>
<dbReference type="Pfam" id="PF23928">
    <property type="entry name" value="DUF7266"/>
    <property type="match status" value="1"/>
</dbReference>
<evidence type="ECO:0000313" key="2">
    <source>
        <dbReference type="Proteomes" id="UP000766550"/>
    </source>
</evidence>
<dbReference type="Proteomes" id="UP000766550">
    <property type="component" value="Unassembled WGS sequence"/>
</dbReference>
<dbReference type="InterPro" id="IPR055690">
    <property type="entry name" value="DUF7266"/>
</dbReference>
<dbReference type="AlphaFoldDB" id="A0A8J7Y8A4"/>